<evidence type="ECO:0000313" key="2">
    <source>
        <dbReference type="EMBL" id="BDE06066.1"/>
    </source>
</evidence>
<feature type="chain" id="PRO_5042824441" evidence="1">
    <location>
        <begin position="24"/>
        <end position="127"/>
    </location>
</feature>
<dbReference type="KEGG" id="vab:WPS_13420"/>
<dbReference type="AlphaFoldDB" id="A0AAN1XWW8"/>
<dbReference type="RefSeq" id="WP_317997055.1">
    <property type="nucleotide sequence ID" value="NZ_AP025523.1"/>
</dbReference>
<sequence length="127" mass="13726">MPFAPLLRTLPVLALIAASTAVASANLTERQGSAVAGGKIRDYHGYVRHVSTENIRVHCVDGTPADLSFLYAPNFATLLSDGKSVQTKDLKPNTPVHVEFTQSLGIRKAYKIYVADPHGRGLYGFKS</sequence>
<reference evidence="2 3" key="1">
    <citation type="journal article" date="2022" name="ISME Commun">
        <title>Vulcanimicrobium alpinus gen. nov. sp. nov., the first cultivated representative of the candidate phylum 'Eremiobacterota', is a metabolically versatile aerobic anoxygenic phototroph.</title>
        <authorList>
            <person name="Yabe S."/>
            <person name="Muto K."/>
            <person name="Abe K."/>
            <person name="Yokota A."/>
            <person name="Staudigel H."/>
            <person name="Tebo B.M."/>
        </authorList>
    </citation>
    <scope>NUCLEOTIDE SEQUENCE [LARGE SCALE GENOMIC DNA]</scope>
    <source>
        <strain evidence="2 3">WC8-2</strain>
    </source>
</reference>
<dbReference type="EMBL" id="AP025523">
    <property type="protein sequence ID" value="BDE06066.1"/>
    <property type="molecule type" value="Genomic_DNA"/>
</dbReference>
<evidence type="ECO:0000256" key="1">
    <source>
        <dbReference type="SAM" id="SignalP"/>
    </source>
</evidence>
<name>A0AAN1XWW8_UNVUL</name>
<protein>
    <submittedName>
        <fullName evidence="2">Uncharacterized protein</fullName>
    </submittedName>
</protein>
<feature type="signal peptide" evidence="1">
    <location>
        <begin position="1"/>
        <end position="23"/>
    </location>
</feature>
<dbReference type="Proteomes" id="UP001317532">
    <property type="component" value="Chromosome"/>
</dbReference>
<gene>
    <name evidence="2" type="ORF">WPS_13420</name>
</gene>
<accession>A0AAN1XWW8</accession>
<organism evidence="2 3">
    <name type="scientific">Vulcanimicrobium alpinum</name>
    <dbReference type="NCBI Taxonomy" id="3016050"/>
    <lineage>
        <taxon>Bacteria</taxon>
        <taxon>Bacillati</taxon>
        <taxon>Vulcanimicrobiota</taxon>
        <taxon>Vulcanimicrobiia</taxon>
        <taxon>Vulcanimicrobiales</taxon>
        <taxon>Vulcanimicrobiaceae</taxon>
        <taxon>Vulcanimicrobium</taxon>
    </lineage>
</organism>
<evidence type="ECO:0000313" key="3">
    <source>
        <dbReference type="Proteomes" id="UP001317532"/>
    </source>
</evidence>
<keyword evidence="1" id="KW-0732">Signal</keyword>
<keyword evidence="3" id="KW-1185">Reference proteome</keyword>
<proteinExistence type="predicted"/>